<keyword evidence="3 5" id="KW-0418">Kinase</keyword>
<evidence type="ECO:0000256" key="1">
    <source>
        <dbReference type="ARBA" id="ARBA00022679"/>
    </source>
</evidence>
<comment type="pathway">
    <text evidence="5">Cofactor biosynthesis; thiamine diphosphate biosynthesis; thiamine phosphate from thiamine: step 1/1.</text>
</comment>
<dbReference type="HAMAP" id="MF_01604">
    <property type="entry name" value="Thiamine_kinase"/>
    <property type="match status" value="1"/>
</dbReference>
<dbReference type="EC" id="2.7.1.89" evidence="5"/>
<dbReference type="Proteomes" id="UP001177595">
    <property type="component" value="Chromosome"/>
</dbReference>
<dbReference type="Proteomes" id="UP000295134">
    <property type="component" value="Chromosome"/>
</dbReference>
<comment type="function">
    <text evidence="5">Catalyzes the phosphorylation of thiamine to thiamine phosphate.</text>
</comment>
<evidence type="ECO:0000256" key="5">
    <source>
        <dbReference type="HAMAP-Rule" id="MF_01604"/>
    </source>
</evidence>
<gene>
    <name evidence="5 7" type="primary">thiK</name>
    <name evidence="7" type="ORF">ArsFIN_24860</name>
    <name evidence="8" type="ORF">QE210_10455</name>
</gene>
<dbReference type="UniPathway" id="UPA00060">
    <property type="reaction ID" value="UER00596"/>
</dbReference>
<evidence type="ECO:0000313" key="8">
    <source>
        <dbReference type="EMBL" id="WGM00302.1"/>
    </source>
</evidence>
<dbReference type="GO" id="GO:0005524">
    <property type="term" value="F:ATP binding"/>
    <property type="evidence" value="ECO:0007669"/>
    <property type="project" value="UniProtKB-KW"/>
</dbReference>
<feature type="domain" description="Aminoglycoside phosphotransferase" evidence="6">
    <location>
        <begin position="73"/>
        <end position="242"/>
    </location>
</feature>
<dbReference type="GO" id="GO:0006772">
    <property type="term" value="P:thiamine metabolic process"/>
    <property type="evidence" value="ECO:0007669"/>
    <property type="project" value="InterPro"/>
</dbReference>
<comment type="similarity">
    <text evidence="5">Belongs to the thiamine kinase family.</text>
</comment>
<accession>A0A4P7L1L1</accession>
<evidence type="ECO:0000313" key="7">
    <source>
        <dbReference type="EMBL" id="QBY43914.1"/>
    </source>
</evidence>
<evidence type="ECO:0000256" key="3">
    <source>
        <dbReference type="ARBA" id="ARBA00022777"/>
    </source>
</evidence>
<evidence type="ECO:0000256" key="4">
    <source>
        <dbReference type="ARBA" id="ARBA00022840"/>
    </source>
</evidence>
<organism evidence="7 9">
    <name type="scientific">Arsenophonus nasoniae</name>
    <name type="common">son-killer infecting Nasonia vitripennis</name>
    <dbReference type="NCBI Taxonomy" id="638"/>
    <lineage>
        <taxon>Bacteria</taxon>
        <taxon>Pseudomonadati</taxon>
        <taxon>Pseudomonadota</taxon>
        <taxon>Gammaproteobacteria</taxon>
        <taxon>Enterobacterales</taxon>
        <taxon>Morganellaceae</taxon>
        <taxon>Arsenophonus</taxon>
    </lineage>
</organism>
<dbReference type="Pfam" id="PF01636">
    <property type="entry name" value="APH"/>
    <property type="match status" value="1"/>
</dbReference>
<keyword evidence="2 5" id="KW-0547">Nucleotide-binding</keyword>
<keyword evidence="4 5" id="KW-0067">ATP-binding</keyword>
<dbReference type="EMBL" id="CP038613">
    <property type="protein sequence ID" value="QBY43914.1"/>
    <property type="molecule type" value="Genomic_DNA"/>
</dbReference>
<dbReference type="InterPro" id="IPR002575">
    <property type="entry name" value="Aminoglycoside_PTrfase"/>
</dbReference>
<evidence type="ECO:0000259" key="6">
    <source>
        <dbReference type="Pfam" id="PF01636"/>
    </source>
</evidence>
<dbReference type="InterPro" id="IPR011009">
    <property type="entry name" value="Kinase-like_dom_sf"/>
</dbReference>
<dbReference type="GO" id="GO:0019165">
    <property type="term" value="F:thiamine kinase activity"/>
    <property type="evidence" value="ECO:0007669"/>
    <property type="project" value="UniProtKB-UniRule"/>
</dbReference>
<dbReference type="SUPFAM" id="SSF56112">
    <property type="entry name" value="Protein kinase-like (PK-like)"/>
    <property type="match status" value="1"/>
</dbReference>
<dbReference type="InterPro" id="IPR014093">
    <property type="entry name" value="Thiamine_kinase"/>
</dbReference>
<dbReference type="AlphaFoldDB" id="A0A4P7L1L1"/>
<evidence type="ECO:0000256" key="2">
    <source>
        <dbReference type="ARBA" id="ARBA00022741"/>
    </source>
</evidence>
<dbReference type="InterPro" id="IPR051678">
    <property type="entry name" value="AGP_Transferase"/>
</dbReference>
<protein>
    <recommendedName>
        <fullName evidence="5">Thiamine kinase</fullName>
        <ecNumber evidence="5">2.7.1.89</ecNumber>
    </recommendedName>
</protein>
<reference evidence="7 9" key="1">
    <citation type="submission" date="2019-03" db="EMBL/GenBank/DDBJ databases">
        <title>Long-read sequencing reveals hyperdense prophage content in a complex bacterial symbiont genome.</title>
        <authorList>
            <person name="Frost C.L."/>
            <person name="Siozios S."/>
            <person name="Nadal-Jimenez P."/>
            <person name="Brockhurst M.A."/>
            <person name="King K.C."/>
            <person name="Darby A.C."/>
            <person name="Hurst G.D.D."/>
        </authorList>
    </citation>
    <scope>NUCLEOTIDE SEQUENCE [LARGE SCALE GENOMIC DNA]</scope>
    <source>
        <strain evidence="7 9">FIN</strain>
    </source>
</reference>
<proteinExistence type="inferred from homology"/>
<dbReference type="PANTHER" id="PTHR21310">
    <property type="entry name" value="AMINOGLYCOSIDE PHOSPHOTRANSFERASE-RELATED-RELATED"/>
    <property type="match status" value="1"/>
</dbReference>
<comment type="catalytic activity">
    <reaction evidence="5">
        <text>thiamine + ATP = thiamine phosphate + ADP + H(+)</text>
        <dbReference type="Rhea" id="RHEA:12012"/>
        <dbReference type="ChEBI" id="CHEBI:15378"/>
        <dbReference type="ChEBI" id="CHEBI:18385"/>
        <dbReference type="ChEBI" id="CHEBI:30616"/>
        <dbReference type="ChEBI" id="CHEBI:37575"/>
        <dbReference type="ChEBI" id="CHEBI:456216"/>
        <dbReference type="EC" id="2.7.1.89"/>
    </reaction>
</comment>
<evidence type="ECO:0000313" key="9">
    <source>
        <dbReference type="Proteomes" id="UP000295134"/>
    </source>
</evidence>
<dbReference type="RefSeq" id="WP_081700625.1">
    <property type="nucleotide sequence ID" value="NZ_CP123504.1"/>
</dbReference>
<dbReference type="KEGG" id="ans:ArsFIN_24860"/>
<sequence length="296" mass="34462">MRSYGREQIPLNKKETLIALLLQKYPAITANKWQIKALPGSSGGSFCVKATPNIKLIARFAGKNERLLGINRQRERRILRQLTQFVAAPQIVGANNDWLILEWLTGEVVTDTDTSLQELYQPLGHILASLHSYPLSGYSLPLKQHLASYWYQIDRRRLSPYWLNLHHFFQYACQPKTSKKVLAHLDIHSGNVLLADNGILKLLDWEYATDCDLAFALATLFATNDWDKNGQNQFLHHYCQQQPAYKDFNKLKLQIALWLPWVNYMRMMWYEVRWMQTKDSQYLALAQPIRTWLGLV</sequence>
<reference evidence="8" key="2">
    <citation type="submission" date="2023-04" db="EMBL/GenBank/DDBJ databases">
        <title>Genome dynamics across the evolutionary transition to endosymbiosis.</title>
        <authorList>
            <person name="Siozios S."/>
            <person name="Nadal-Jimenez P."/>
            <person name="Azagi T."/>
            <person name="Sprong H."/>
            <person name="Frost C.L."/>
            <person name="Parratt S.R."/>
            <person name="Taylor G."/>
            <person name="Brettell L."/>
            <person name="Lew K.C."/>
            <person name="Croft L."/>
            <person name="King K.C."/>
            <person name="Brockhurst M.A."/>
            <person name="Hypsa V."/>
            <person name="Novakova E."/>
            <person name="Darby A.C."/>
            <person name="Hurst G.D.D."/>
        </authorList>
    </citation>
    <scope>NUCLEOTIDE SEQUENCE</scope>
    <source>
        <strain evidence="8">APv</strain>
    </source>
</reference>
<dbReference type="GO" id="GO:0009229">
    <property type="term" value="P:thiamine diphosphate biosynthetic process"/>
    <property type="evidence" value="ECO:0007669"/>
    <property type="project" value="UniProtKB-UniRule"/>
</dbReference>
<keyword evidence="1 5" id="KW-0808">Transferase</keyword>
<dbReference type="EMBL" id="CP123504">
    <property type="protein sequence ID" value="WGM00302.1"/>
    <property type="molecule type" value="Genomic_DNA"/>
</dbReference>
<name>A0A4P7L1L1_9GAMM</name>
<dbReference type="Gene3D" id="3.90.1200.10">
    <property type="match status" value="1"/>
</dbReference>